<proteinExistence type="predicted"/>
<dbReference type="EMBL" id="QHBU01000116">
    <property type="protein sequence ID" value="PZR81321.1"/>
    <property type="molecule type" value="Genomic_DNA"/>
</dbReference>
<evidence type="ECO:0000256" key="1">
    <source>
        <dbReference type="SAM" id="MobiDB-lite"/>
    </source>
</evidence>
<name>A0A2W6ATY1_9BACT</name>
<feature type="signal peptide" evidence="2">
    <location>
        <begin position="1"/>
        <end position="24"/>
    </location>
</feature>
<evidence type="ECO:0000256" key="2">
    <source>
        <dbReference type="SAM" id="SignalP"/>
    </source>
</evidence>
<reference evidence="3 6" key="3">
    <citation type="submission" date="2020-10" db="EMBL/GenBank/DDBJ databases">
        <title>Ca. Dormibacterota MAGs.</title>
        <authorList>
            <person name="Montgomery K."/>
        </authorList>
    </citation>
    <scope>NUCLEOTIDE SEQUENCE [LARGE SCALE GENOMIC DNA]</scope>
    <source>
        <strain evidence="3">SC8812_S17_18</strain>
    </source>
</reference>
<feature type="region of interest" description="Disordered" evidence="1">
    <location>
        <begin position="24"/>
        <end position="46"/>
    </location>
</feature>
<evidence type="ECO:0000313" key="3">
    <source>
        <dbReference type="EMBL" id="MBJ7594751.1"/>
    </source>
</evidence>
<dbReference type="Proteomes" id="UP000606991">
    <property type="component" value="Unassembled WGS sequence"/>
</dbReference>
<dbReference type="PROSITE" id="PS51257">
    <property type="entry name" value="PROKAR_LIPOPROTEIN"/>
    <property type="match status" value="1"/>
</dbReference>
<feature type="compositionally biased region" description="Low complexity" evidence="1">
    <location>
        <begin position="24"/>
        <end position="37"/>
    </location>
</feature>
<dbReference type="RefSeq" id="WP_337311221.1">
    <property type="nucleotide sequence ID" value="NZ_JAEKNS010000080.1"/>
</dbReference>
<dbReference type="Proteomes" id="UP000248724">
    <property type="component" value="Unassembled WGS sequence"/>
</dbReference>
<reference evidence="4 5" key="1">
    <citation type="journal article" date="2017" name="Nature">
        <title>Atmospheric trace gases support primary production in Antarctic desert surface soil.</title>
        <authorList>
            <person name="Ji M."/>
            <person name="Greening C."/>
            <person name="Vanwonterghem I."/>
            <person name="Carere C.R."/>
            <person name="Bay S.K."/>
            <person name="Steen J.A."/>
            <person name="Montgomery K."/>
            <person name="Lines T."/>
            <person name="Beardall J."/>
            <person name="van Dorst J."/>
            <person name="Snape I."/>
            <person name="Stott M.B."/>
            <person name="Hugenholtz P."/>
            <person name="Ferrari B.C."/>
        </authorList>
    </citation>
    <scope>NUCLEOTIDE SEQUENCE [LARGE SCALE GENOMIC DNA]</scope>
    <source>
        <strain evidence="4">RRmetagenome_bin12</strain>
    </source>
</reference>
<gene>
    <name evidence="4" type="ORF">DLM65_06005</name>
    <name evidence="3" type="ORF">JF886_07795</name>
</gene>
<dbReference type="AlphaFoldDB" id="A0A2W6ATY1"/>
<evidence type="ECO:0000313" key="6">
    <source>
        <dbReference type="Proteomes" id="UP000606991"/>
    </source>
</evidence>
<comment type="caution">
    <text evidence="4">The sequence shown here is derived from an EMBL/GenBank/DDBJ whole genome shotgun (WGS) entry which is preliminary data.</text>
</comment>
<accession>A0A2W6ATY1</accession>
<accession>A0A934K218</accession>
<evidence type="ECO:0000313" key="4">
    <source>
        <dbReference type="EMBL" id="PZR81321.1"/>
    </source>
</evidence>
<organism evidence="4 5">
    <name type="scientific">Candidatus Aeolococcus gillhamiae</name>
    <dbReference type="NCBI Taxonomy" id="3127015"/>
    <lineage>
        <taxon>Bacteria</taxon>
        <taxon>Bacillati</taxon>
        <taxon>Candidatus Dormiibacterota</taxon>
        <taxon>Candidatus Dormibacteria</taxon>
        <taxon>Candidatus Aeolococcales</taxon>
        <taxon>Candidatus Aeolococcaceae</taxon>
        <taxon>Candidatus Aeolococcus</taxon>
    </lineage>
</organism>
<sequence length="260" mass="26297">MRRAVTWQLTVMLAVAASACGSSAAPASPTQQASSPAGTARPTPTLTTHCSDGAPCSIGAGTYVLGDGTVLPGFTLTVPGGGWHGTGNDPGGLSLSPNTPNDFFTVWDDLTAVKSTGTGHGTVLTNVGTTPEALVAWMTSNPDFTVVVPPAPATIGRGIKATSLVVGASHSAHYGDPTCPSNPRCADLFTNRALWGANQFVGVAGDEEFRIYLAAITVSGQPQTLFVVLDAPTDAGLTQLAAEAAPIVNSLQLPADAASR</sequence>
<dbReference type="EMBL" id="JAEKNS010000080">
    <property type="protein sequence ID" value="MBJ7594751.1"/>
    <property type="molecule type" value="Genomic_DNA"/>
</dbReference>
<protein>
    <recommendedName>
        <fullName evidence="7">DUF3558 domain-containing protein</fullName>
    </recommendedName>
</protein>
<keyword evidence="2" id="KW-0732">Signal</keyword>
<evidence type="ECO:0000313" key="5">
    <source>
        <dbReference type="Proteomes" id="UP000248724"/>
    </source>
</evidence>
<reference evidence="4" key="2">
    <citation type="submission" date="2018-05" db="EMBL/GenBank/DDBJ databases">
        <authorList>
            <person name="Ferrari B."/>
        </authorList>
    </citation>
    <scope>NUCLEOTIDE SEQUENCE</scope>
    <source>
        <strain evidence="4">RRmetagenome_bin12</strain>
    </source>
</reference>
<feature type="chain" id="PRO_5015881813" description="DUF3558 domain-containing protein" evidence="2">
    <location>
        <begin position="25"/>
        <end position="260"/>
    </location>
</feature>
<evidence type="ECO:0008006" key="7">
    <source>
        <dbReference type="Google" id="ProtNLM"/>
    </source>
</evidence>